<dbReference type="AlphaFoldDB" id="A0A645EM48"/>
<dbReference type="EMBL" id="VSSQ01048472">
    <property type="protein sequence ID" value="MPN02516.1"/>
    <property type="molecule type" value="Genomic_DNA"/>
</dbReference>
<evidence type="ECO:0000313" key="1">
    <source>
        <dbReference type="EMBL" id="MPN02516.1"/>
    </source>
</evidence>
<gene>
    <name evidence="1" type="ORF">SDC9_149732</name>
</gene>
<comment type="caution">
    <text evidence="1">The sequence shown here is derived from an EMBL/GenBank/DDBJ whole genome shotgun (WGS) entry which is preliminary data.</text>
</comment>
<reference evidence="1" key="1">
    <citation type="submission" date="2019-08" db="EMBL/GenBank/DDBJ databases">
        <authorList>
            <person name="Kucharzyk K."/>
            <person name="Murdoch R.W."/>
            <person name="Higgins S."/>
            <person name="Loffler F."/>
        </authorList>
    </citation>
    <scope>NUCLEOTIDE SEQUENCE</scope>
</reference>
<accession>A0A645EM48</accession>
<name>A0A645EM48_9ZZZZ</name>
<organism evidence="1">
    <name type="scientific">bioreactor metagenome</name>
    <dbReference type="NCBI Taxonomy" id="1076179"/>
    <lineage>
        <taxon>unclassified sequences</taxon>
        <taxon>metagenomes</taxon>
        <taxon>ecological metagenomes</taxon>
    </lineage>
</organism>
<sequence>MTVEDIFTANAPRKLAYRLQIGKPLYVSDRAAYLGDDDVFSGADMFYPVLDLVRDVRNDLHGSAVVAARPFALDDGGIDFAGSAAVLAHDRLVDEALVVPQVQIRLRPVAGDKYLSMLEWAHGSRVNVDIWVHLYDAHPVAAAFQQYAERRGGDSLSK</sequence>
<protein>
    <submittedName>
        <fullName evidence="1">Uncharacterized protein</fullName>
    </submittedName>
</protein>
<dbReference type="AntiFam" id="ANF00280">
    <property type="entry name" value="Spurious ORF (shadow ORF of PyrG)"/>
</dbReference>
<proteinExistence type="predicted"/>